<sequence>MQARAPLMIEHRLIERMIVIIKLILVQIEKEKKVDPIFVDITVDFIRIYADRTHHGKEEDILFRDLEEKELSKEDRKLMNELIEEHVIGRKTTRKLVEANSRYRNGDESALAEIASNLSLLADFYPKHIEKEDKVFFPAARKYFSEQEDQAMLDEFWEFDRKMIHEKYISVVEAFEKQ</sequence>
<evidence type="ECO:0000313" key="3">
    <source>
        <dbReference type="Proteomes" id="UP000603434"/>
    </source>
</evidence>
<feature type="domain" description="Hemerythrin-like" evidence="1">
    <location>
        <begin position="9"/>
        <end position="140"/>
    </location>
</feature>
<dbReference type="InterPro" id="IPR012312">
    <property type="entry name" value="Hemerythrin-like"/>
</dbReference>
<reference evidence="2 3" key="1">
    <citation type="submission" date="2020-08" db="EMBL/GenBank/DDBJ databases">
        <title>Bridging the membrane lipid divide: bacteria of the FCB group superphylum have the potential to synthesize archaeal ether lipids.</title>
        <authorList>
            <person name="Villanueva L."/>
            <person name="Von Meijenfeldt F.A.B."/>
            <person name="Westbye A.B."/>
            <person name="Yadav S."/>
            <person name="Hopmans E.C."/>
            <person name="Dutilh B.E."/>
            <person name="Sinninghe Damste J.S."/>
        </authorList>
    </citation>
    <scope>NUCLEOTIDE SEQUENCE [LARGE SCALE GENOMIC DNA]</scope>
    <source>
        <strain evidence="2">NIOZ-UU30</strain>
    </source>
</reference>
<gene>
    <name evidence="2" type="ORF">H8E23_13135</name>
</gene>
<dbReference type="AlphaFoldDB" id="A0A8J6NVP6"/>
<evidence type="ECO:0000313" key="2">
    <source>
        <dbReference type="EMBL" id="MBC8362329.1"/>
    </source>
</evidence>
<protein>
    <submittedName>
        <fullName evidence="2">Hemerythrin domain-containing protein</fullName>
    </submittedName>
</protein>
<dbReference type="Proteomes" id="UP000603434">
    <property type="component" value="Unassembled WGS sequence"/>
</dbReference>
<dbReference type="Pfam" id="PF01814">
    <property type="entry name" value="Hemerythrin"/>
    <property type="match status" value="1"/>
</dbReference>
<accession>A0A8J6NVP6</accession>
<name>A0A8J6NVP6_9BACT</name>
<evidence type="ECO:0000259" key="1">
    <source>
        <dbReference type="Pfam" id="PF01814"/>
    </source>
</evidence>
<dbReference type="PANTHER" id="PTHR39966:SF1">
    <property type="entry name" value="HEMERYTHRIN-LIKE DOMAIN-CONTAINING PROTEIN"/>
    <property type="match status" value="1"/>
</dbReference>
<organism evidence="2 3">
    <name type="scientific">Candidatus Desulfatibia profunda</name>
    <dbReference type="NCBI Taxonomy" id="2841695"/>
    <lineage>
        <taxon>Bacteria</taxon>
        <taxon>Pseudomonadati</taxon>
        <taxon>Thermodesulfobacteriota</taxon>
        <taxon>Desulfobacteria</taxon>
        <taxon>Desulfobacterales</taxon>
        <taxon>Desulfobacterales incertae sedis</taxon>
        <taxon>Candidatus Desulfatibia</taxon>
    </lineage>
</organism>
<comment type="caution">
    <text evidence="2">The sequence shown here is derived from an EMBL/GenBank/DDBJ whole genome shotgun (WGS) entry which is preliminary data.</text>
</comment>
<proteinExistence type="predicted"/>
<dbReference type="GO" id="GO:0005886">
    <property type="term" value="C:plasma membrane"/>
    <property type="evidence" value="ECO:0007669"/>
    <property type="project" value="TreeGrafter"/>
</dbReference>
<dbReference type="PANTHER" id="PTHR39966">
    <property type="entry name" value="BLL2471 PROTEIN-RELATED"/>
    <property type="match status" value="1"/>
</dbReference>
<dbReference type="EMBL" id="JACNJH010000182">
    <property type="protein sequence ID" value="MBC8362329.1"/>
    <property type="molecule type" value="Genomic_DNA"/>
</dbReference>
<dbReference type="Gene3D" id="1.20.120.520">
    <property type="entry name" value="nmb1532 protein domain like"/>
    <property type="match status" value="1"/>
</dbReference>